<comment type="caution">
    <text evidence="4">The sequence shown here is derived from an EMBL/GenBank/DDBJ whole genome shotgun (WGS) entry which is preliminary data.</text>
</comment>
<keyword evidence="1" id="KW-0862">Zinc</keyword>
<name>A0A4Y8DK28_9HELO</name>
<dbReference type="PROSITE" id="PS50157">
    <property type="entry name" value="ZINC_FINGER_C2H2_2"/>
    <property type="match status" value="1"/>
</dbReference>
<dbReference type="InterPro" id="IPR036236">
    <property type="entry name" value="Znf_C2H2_sf"/>
</dbReference>
<evidence type="ECO:0000313" key="4">
    <source>
        <dbReference type="EMBL" id="TEY86672.1"/>
    </source>
</evidence>
<feature type="region of interest" description="Disordered" evidence="2">
    <location>
        <begin position="73"/>
        <end position="184"/>
    </location>
</feature>
<protein>
    <recommendedName>
        <fullName evidence="3">C2H2-type domain-containing protein</fullName>
    </recommendedName>
</protein>
<proteinExistence type="predicted"/>
<feature type="compositionally biased region" description="Basic and acidic residues" evidence="2">
    <location>
        <begin position="76"/>
        <end position="91"/>
    </location>
</feature>
<organism evidence="4 5">
    <name type="scientific">Botryotinia calthae</name>
    <dbReference type="NCBI Taxonomy" id="38488"/>
    <lineage>
        <taxon>Eukaryota</taxon>
        <taxon>Fungi</taxon>
        <taxon>Dikarya</taxon>
        <taxon>Ascomycota</taxon>
        <taxon>Pezizomycotina</taxon>
        <taxon>Leotiomycetes</taxon>
        <taxon>Helotiales</taxon>
        <taxon>Sclerotiniaceae</taxon>
        <taxon>Botryotinia</taxon>
    </lineage>
</organism>
<dbReference type="EMBL" id="PHWZ01000004">
    <property type="protein sequence ID" value="TEY86672.1"/>
    <property type="molecule type" value="Genomic_DNA"/>
</dbReference>
<dbReference type="SMART" id="SM00355">
    <property type="entry name" value="ZnF_C2H2"/>
    <property type="match status" value="1"/>
</dbReference>
<dbReference type="Proteomes" id="UP000297299">
    <property type="component" value="Unassembled WGS sequence"/>
</dbReference>
<evidence type="ECO:0000259" key="3">
    <source>
        <dbReference type="PROSITE" id="PS50157"/>
    </source>
</evidence>
<dbReference type="STRING" id="38488.A0A4Y8DK28"/>
<feature type="domain" description="C2H2-type" evidence="3">
    <location>
        <begin position="171"/>
        <end position="199"/>
    </location>
</feature>
<dbReference type="Gene3D" id="3.30.160.60">
    <property type="entry name" value="Classic Zinc Finger"/>
    <property type="match status" value="1"/>
</dbReference>
<dbReference type="AlphaFoldDB" id="A0A4Y8DK28"/>
<feature type="compositionally biased region" description="Low complexity" evidence="2">
    <location>
        <begin position="146"/>
        <end position="164"/>
    </location>
</feature>
<dbReference type="PROSITE" id="PS00028">
    <property type="entry name" value="ZINC_FINGER_C2H2_1"/>
    <property type="match status" value="1"/>
</dbReference>
<gene>
    <name evidence="4" type="ORF">BOTCAL_0004g00260</name>
</gene>
<dbReference type="GO" id="GO:0008270">
    <property type="term" value="F:zinc ion binding"/>
    <property type="evidence" value="ECO:0007669"/>
    <property type="project" value="UniProtKB-KW"/>
</dbReference>
<evidence type="ECO:0000313" key="5">
    <source>
        <dbReference type="Proteomes" id="UP000297299"/>
    </source>
</evidence>
<keyword evidence="1" id="KW-0863">Zinc-finger</keyword>
<dbReference type="SUPFAM" id="SSF57667">
    <property type="entry name" value="beta-beta-alpha zinc fingers"/>
    <property type="match status" value="1"/>
</dbReference>
<evidence type="ECO:0000256" key="2">
    <source>
        <dbReference type="SAM" id="MobiDB-lite"/>
    </source>
</evidence>
<dbReference type="InterPro" id="IPR013087">
    <property type="entry name" value="Znf_C2H2_type"/>
</dbReference>
<evidence type="ECO:0000256" key="1">
    <source>
        <dbReference type="PROSITE-ProRule" id="PRU00042"/>
    </source>
</evidence>
<feature type="region of interest" description="Disordered" evidence="2">
    <location>
        <begin position="1"/>
        <end position="41"/>
    </location>
</feature>
<feature type="compositionally biased region" description="Polar residues" evidence="2">
    <location>
        <begin position="1"/>
        <end position="12"/>
    </location>
</feature>
<reference evidence="4 5" key="1">
    <citation type="submission" date="2017-11" db="EMBL/GenBank/DDBJ databases">
        <title>Comparative genomics of Botrytis spp.</title>
        <authorList>
            <person name="Valero-Jimenez C.A."/>
            <person name="Tapia P."/>
            <person name="Veloso J."/>
            <person name="Silva-Moreno E."/>
            <person name="Staats M."/>
            <person name="Valdes J.H."/>
            <person name="Van Kan J.A.L."/>
        </authorList>
    </citation>
    <scope>NUCLEOTIDE SEQUENCE [LARGE SCALE GENOMIC DNA]</scope>
    <source>
        <strain evidence="4 5">MUCL2830</strain>
    </source>
</reference>
<keyword evidence="5" id="KW-1185">Reference proteome</keyword>
<keyword evidence="1" id="KW-0479">Metal-binding</keyword>
<sequence>MLKVSRTSSSLWHTWDSATLKRKSDTKKSRNAQDYADSDIAGRTIKAKKKWISTKLMEVADAPRNSHKIAQAIHRRTNEGSNKKASEDAKKATANLPRIDPADLPDDEGPHFRDAMWRQPAPNQNDGKTRKPAIKPTRPSPAVAVSSNPTGGSGSGTNSSPSNNQDAARSHKCPKGGCGMAFSRHSDLQQHYMKHMQSR</sequence>
<accession>A0A4Y8DK28</accession>